<proteinExistence type="predicted"/>
<dbReference type="Pfam" id="PF00632">
    <property type="entry name" value="HECT"/>
    <property type="match status" value="1"/>
</dbReference>
<feature type="domain" description="HECT" evidence="8">
    <location>
        <begin position="822"/>
        <end position="1202"/>
    </location>
</feature>
<dbReference type="EMBL" id="JAGMVJ010000002">
    <property type="protein sequence ID" value="KAH7093016.1"/>
    <property type="molecule type" value="Genomic_DNA"/>
</dbReference>
<dbReference type="SUPFAM" id="SSF56204">
    <property type="entry name" value="Hect, E3 ligase catalytic domain"/>
    <property type="match status" value="1"/>
</dbReference>
<organism evidence="9 10">
    <name type="scientific">Paraphoma chrysanthemicola</name>
    <dbReference type="NCBI Taxonomy" id="798071"/>
    <lineage>
        <taxon>Eukaryota</taxon>
        <taxon>Fungi</taxon>
        <taxon>Dikarya</taxon>
        <taxon>Ascomycota</taxon>
        <taxon>Pezizomycotina</taxon>
        <taxon>Dothideomycetes</taxon>
        <taxon>Pleosporomycetidae</taxon>
        <taxon>Pleosporales</taxon>
        <taxon>Pleosporineae</taxon>
        <taxon>Phaeosphaeriaceae</taxon>
        <taxon>Paraphoma</taxon>
    </lineage>
</organism>
<dbReference type="InterPro" id="IPR000569">
    <property type="entry name" value="HECT_dom"/>
</dbReference>
<dbReference type="InterPro" id="IPR035983">
    <property type="entry name" value="Hect_E3_ubiquitin_ligase"/>
</dbReference>
<evidence type="ECO:0000256" key="4">
    <source>
        <dbReference type="ARBA" id="ARBA00022679"/>
    </source>
</evidence>
<evidence type="ECO:0000313" key="10">
    <source>
        <dbReference type="Proteomes" id="UP000813461"/>
    </source>
</evidence>
<evidence type="ECO:0000256" key="2">
    <source>
        <dbReference type="ARBA" id="ARBA00004906"/>
    </source>
</evidence>
<name>A0A8K0W2E0_9PLEO</name>
<dbReference type="AlphaFoldDB" id="A0A8K0W2E0"/>
<dbReference type="PANTHER" id="PTHR45700">
    <property type="entry name" value="UBIQUITIN-PROTEIN LIGASE E3C"/>
    <property type="match status" value="1"/>
</dbReference>
<keyword evidence="4" id="KW-0808">Transferase</keyword>
<gene>
    <name evidence="9" type="ORF">FB567DRAFT_487077</name>
</gene>
<dbReference type="GO" id="GO:0000209">
    <property type="term" value="P:protein polyubiquitination"/>
    <property type="evidence" value="ECO:0007669"/>
    <property type="project" value="InterPro"/>
</dbReference>
<dbReference type="Proteomes" id="UP000813461">
    <property type="component" value="Unassembled WGS sequence"/>
</dbReference>
<feature type="active site" description="Glycyl thioester intermediate" evidence="6">
    <location>
        <position position="1170"/>
    </location>
</feature>
<keyword evidence="5 6" id="KW-0833">Ubl conjugation pathway</keyword>
<evidence type="ECO:0000259" key="8">
    <source>
        <dbReference type="PROSITE" id="PS50237"/>
    </source>
</evidence>
<dbReference type="CDD" id="cd23767">
    <property type="entry name" value="IQCD"/>
    <property type="match status" value="1"/>
</dbReference>
<comment type="pathway">
    <text evidence="2">Protein modification; protein ubiquitination.</text>
</comment>
<dbReference type="FunFam" id="3.30.2160.10:FF:000002">
    <property type="entry name" value="Putative Ubiquitin-protein ligase E3C"/>
    <property type="match status" value="1"/>
</dbReference>
<dbReference type="InterPro" id="IPR044611">
    <property type="entry name" value="E3A/B/C-like"/>
</dbReference>
<dbReference type="Gene3D" id="3.30.2410.10">
    <property type="entry name" value="Hect, E3 ligase catalytic domain"/>
    <property type="match status" value="1"/>
</dbReference>
<dbReference type="GO" id="GO:0006511">
    <property type="term" value="P:ubiquitin-dependent protein catabolic process"/>
    <property type="evidence" value="ECO:0007669"/>
    <property type="project" value="TreeGrafter"/>
</dbReference>
<keyword evidence="10" id="KW-1185">Reference proteome</keyword>
<reference evidence="9" key="1">
    <citation type="journal article" date="2021" name="Nat. Commun.">
        <title>Genetic determinants of endophytism in the Arabidopsis root mycobiome.</title>
        <authorList>
            <person name="Mesny F."/>
            <person name="Miyauchi S."/>
            <person name="Thiergart T."/>
            <person name="Pickel B."/>
            <person name="Atanasova L."/>
            <person name="Karlsson M."/>
            <person name="Huettel B."/>
            <person name="Barry K.W."/>
            <person name="Haridas S."/>
            <person name="Chen C."/>
            <person name="Bauer D."/>
            <person name="Andreopoulos W."/>
            <person name="Pangilinan J."/>
            <person name="LaButti K."/>
            <person name="Riley R."/>
            <person name="Lipzen A."/>
            <person name="Clum A."/>
            <person name="Drula E."/>
            <person name="Henrissat B."/>
            <person name="Kohler A."/>
            <person name="Grigoriev I.V."/>
            <person name="Martin F.M."/>
            <person name="Hacquard S."/>
        </authorList>
    </citation>
    <scope>NUCLEOTIDE SEQUENCE</scope>
    <source>
        <strain evidence="9">MPI-SDFR-AT-0120</strain>
    </source>
</reference>
<protein>
    <recommendedName>
        <fullName evidence="3">HECT-type E3 ubiquitin transferase</fullName>
        <ecNumber evidence="3">2.3.2.26</ecNumber>
    </recommendedName>
</protein>
<feature type="compositionally biased region" description="Acidic residues" evidence="7">
    <location>
        <begin position="689"/>
        <end position="702"/>
    </location>
</feature>
<dbReference type="Gene3D" id="3.30.2160.10">
    <property type="entry name" value="Hect, E3 ligase catalytic domain"/>
    <property type="match status" value="1"/>
</dbReference>
<dbReference type="SMART" id="SM00119">
    <property type="entry name" value="HECTc"/>
    <property type="match status" value="1"/>
</dbReference>
<dbReference type="FunFam" id="3.30.2410.10:FF:000017">
    <property type="entry name" value="E3 ubiquitin-protein ligase UPL7"/>
    <property type="match status" value="1"/>
</dbReference>
<evidence type="ECO:0000256" key="7">
    <source>
        <dbReference type="SAM" id="MobiDB-lite"/>
    </source>
</evidence>
<comment type="catalytic activity">
    <reaction evidence="1">
        <text>S-ubiquitinyl-[E2 ubiquitin-conjugating enzyme]-L-cysteine + [acceptor protein]-L-lysine = [E2 ubiquitin-conjugating enzyme]-L-cysteine + N(6)-ubiquitinyl-[acceptor protein]-L-lysine.</text>
        <dbReference type="EC" id="2.3.2.26"/>
    </reaction>
</comment>
<comment type="caution">
    <text evidence="9">The sequence shown here is derived from an EMBL/GenBank/DDBJ whole genome shotgun (WGS) entry which is preliminary data.</text>
</comment>
<dbReference type="CDD" id="cd00078">
    <property type="entry name" value="HECTc"/>
    <property type="match status" value="1"/>
</dbReference>
<dbReference type="OrthoDB" id="8068875at2759"/>
<dbReference type="EC" id="2.3.2.26" evidence="3"/>
<dbReference type="GO" id="GO:0061630">
    <property type="term" value="F:ubiquitin protein ligase activity"/>
    <property type="evidence" value="ECO:0007669"/>
    <property type="project" value="UniProtKB-EC"/>
</dbReference>
<evidence type="ECO:0000256" key="3">
    <source>
        <dbReference type="ARBA" id="ARBA00012485"/>
    </source>
</evidence>
<dbReference type="Gene3D" id="3.90.1750.10">
    <property type="entry name" value="Hect, E3 ligase catalytic domains"/>
    <property type="match status" value="1"/>
</dbReference>
<evidence type="ECO:0000256" key="1">
    <source>
        <dbReference type="ARBA" id="ARBA00000885"/>
    </source>
</evidence>
<dbReference type="PANTHER" id="PTHR45700:SF2">
    <property type="entry name" value="UBIQUITIN-PROTEIN LIGASE E3C"/>
    <property type="match status" value="1"/>
</dbReference>
<accession>A0A8K0W2E0</accession>
<feature type="region of interest" description="Disordered" evidence="7">
    <location>
        <begin position="1"/>
        <end position="53"/>
    </location>
</feature>
<dbReference type="PROSITE" id="PS50096">
    <property type="entry name" value="IQ"/>
    <property type="match status" value="1"/>
</dbReference>
<dbReference type="PROSITE" id="PS50237">
    <property type="entry name" value="HECT"/>
    <property type="match status" value="1"/>
</dbReference>
<evidence type="ECO:0000256" key="5">
    <source>
        <dbReference type="ARBA" id="ARBA00022786"/>
    </source>
</evidence>
<feature type="region of interest" description="Disordered" evidence="7">
    <location>
        <begin position="680"/>
        <end position="725"/>
    </location>
</feature>
<evidence type="ECO:0000256" key="6">
    <source>
        <dbReference type="PROSITE-ProRule" id="PRU00104"/>
    </source>
</evidence>
<evidence type="ECO:0000313" key="9">
    <source>
        <dbReference type="EMBL" id="KAH7093016.1"/>
    </source>
</evidence>
<sequence>MFTTFTGNTRRPRNVNLGGRKTNPFGNVGTGAGSQAALDRAQQDRAQRQRERDTLNAAKRIQRVWRGHASRKEIADELRRTWDASEGTGDSGSISGYASEEEALDQLQRLLRFGSSRNSGDVSRIEHFGVRRRQMAQPARDTLSNTWKSAYYRLEMLLLAVLQRQSKAGSLSWSKSHELIALLHFVAEQIPAETSQHAEPFYRTLADTVAKVAPTLQQHPDDNVSAAWEVLLGVVTSPLRTITAHTLEAYEAFGRIFLTVPLLSSSSPSTSIQKFRDSLADSVNYKLLANALATLFRGSGLQAQPELKSAISRLRLLGLFVYFHRYAHKFDTPEAYAVHKDFVSVVSLLLNSLPINIIDGAHSIEEVDESDEDATSTDAVTGFLKEQVLSLVNQEGIGSLLTGLSQSSEATDDEKIEEARQLANYALALLRFFPRRGDEIRMWLYIGPSDVRSGRTTRKLPAIRYFWEASKRSSVFSTIFRDSRAAVELLKAKPTTNSSSEPAGGFWQPAEQEVDRSATIADEWRVILVFLELYTFVLKVTDDEEFFSAGQQSASSSQIRDSGLPLSEVGTLTTFLKNLGFTLYFNGADITEAGDRTTSSTGLSFFSLKASDTPASTKPAEPSIGGVAGLKLDYVKGLVTGLLRMVYERDSRRKFLPEDHWLMTSRFDMTSFIPAVVEEEESRHKLQEEDADDLDEEEEEIGDAPQLIGTSRTHQQRRLEKLQRQQRRASRQRYLQAVAPRLQILQNMPFFIPFTTRVKIFREFVHLDMTKRRGSADPEAWRWRMMQRPDARGQFDKHAAKIRRENEFEDAFDQFFPLGAGLKEPIQITFLDQFGAQEAGIDGGGVTKEFLTSVTNRAFMPTDFIDMFIENDQHLLYPNPTAIEELKAALRQDGLADNSPEFRLHVNEMLHRYEFLGRIIGKCLYEGILVDVNFAPFFLRKWALTGGEGSAPNETGYRPTLNDLRDLDEELYQGLHKLKTYPGDVEDFGLSFTVTDTVVVDHTTSPKKTKAIDRELKPDGANTPVTNQNRLVYISYMARHRLQNQPFQQTAAFLRGLGQMVQPSWLSMFNHSELQTLVSGTRNNIDVEDLRRNTAYGGTYVIGDDGLEHPTVQLFWKIMKEISDDERRAVLKFVTSTPRAPLLGFGTLNPRFSIRDAGSDQERLPSTSTCVNLLKLPMYREESVLKEKLLYSVFSGAGFDLS</sequence>
<feature type="compositionally biased region" description="Basic and acidic residues" evidence="7">
    <location>
        <begin position="41"/>
        <end position="53"/>
    </location>
</feature>